<keyword evidence="12" id="KW-0902">Two-component regulatory system</keyword>
<feature type="domain" description="HAMP" evidence="16">
    <location>
        <begin position="192"/>
        <end position="244"/>
    </location>
</feature>
<dbReference type="Proteomes" id="UP000295418">
    <property type="component" value="Unassembled WGS sequence"/>
</dbReference>
<evidence type="ECO:0000256" key="6">
    <source>
        <dbReference type="ARBA" id="ARBA00022679"/>
    </source>
</evidence>
<keyword evidence="11 14" id="KW-1133">Transmembrane helix</keyword>
<dbReference type="GO" id="GO:0000155">
    <property type="term" value="F:phosphorelay sensor kinase activity"/>
    <property type="evidence" value="ECO:0007669"/>
    <property type="project" value="InterPro"/>
</dbReference>
<dbReference type="OrthoDB" id="9786919at2"/>
<dbReference type="SMART" id="SM00387">
    <property type="entry name" value="HATPase_c"/>
    <property type="match status" value="1"/>
</dbReference>
<keyword evidence="8" id="KW-0547">Nucleotide-binding</keyword>
<evidence type="ECO:0000256" key="7">
    <source>
        <dbReference type="ARBA" id="ARBA00022692"/>
    </source>
</evidence>
<keyword evidence="7 14" id="KW-0812">Transmembrane</keyword>
<evidence type="ECO:0000256" key="12">
    <source>
        <dbReference type="ARBA" id="ARBA00023012"/>
    </source>
</evidence>
<protein>
    <recommendedName>
        <fullName evidence="3">histidine kinase</fullName>
        <ecNumber evidence="3">2.7.13.3</ecNumber>
    </recommendedName>
</protein>
<dbReference type="EMBL" id="SKFG01000008">
    <property type="protein sequence ID" value="TCZ77838.1"/>
    <property type="molecule type" value="Genomic_DNA"/>
</dbReference>
<dbReference type="InterPro" id="IPR003660">
    <property type="entry name" value="HAMP_dom"/>
</dbReference>
<keyword evidence="18" id="KW-1185">Reference proteome</keyword>
<evidence type="ECO:0000313" key="18">
    <source>
        <dbReference type="Proteomes" id="UP000295418"/>
    </source>
</evidence>
<dbReference type="AlphaFoldDB" id="A0A4R4EI27"/>
<name>A0A4R4EI27_9BACL</name>
<dbReference type="PROSITE" id="PS50109">
    <property type="entry name" value="HIS_KIN"/>
    <property type="match status" value="1"/>
</dbReference>
<dbReference type="PRINTS" id="PR00344">
    <property type="entry name" value="BCTRLSENSOR"/>
</dbReference>
<dbReference type="CDD" id="cd00075">
    <property type="entry name" value="HATPase"/>
    <property type="match status" value="1"/>
</dbReference>
<dbReference type="InterPro" id="IPR003661">
    <property type="entry name" value="HisK_dim/P_dom"/>
</dbReference>
<organism evidence="17 18">
    <name type="scientific">Paenibacillus albiflavus</name>
    <dbReference type="NCBI Taxonomy" id="2545760"/>
    <lineage>
        <taxon>Bacteria</taxon>
        <taxon>Bacillati</taxon>
        <taxon>Bacillota</taxon>
        <taxon>Bacilli</taxon>
        <taxon>Bacillales</taxon>
        <taxon>Paenibacillaceae</taxon>
        <taxon>Paenibacillus</taxon>
    </lineage>
</organism>
<dbReference type="CDD" id="cd00082">
    <property type="entry name" value="HisKA"/>
    <property type="match status" value="1"/>
</dbReference>
<evidence type="ECO:0000256" key="8">
    <source>
        <dbReference type="ARBA" id="ARBA00022741"/>
    </source>
</evidence>
<evidence type="ECO:0000256" key="4">
    <source>
        <dbReference type="ARBA" id="ARBA00022475"/>
    </source>
</evidence>
<dbReference type="SUPFAM" id="SSF158472">
    <property type="entry name" value="HAMP domain-like"/>
    <property type="match status" value="1"/>
</dbReference>
<evidence type="ECO:0000259" key="15">
    <source>
        <dbReference type="PROSITE" id="PS50109"/>
    </source>
</evidence>
<proteinExistence type="predicted"/>
<evidence type="ECO:0000256" key="3">
    <source>
        <dbReference type="ARBA" id="ARBA00012438"/>
    </source>
</evidence>
<comment type="subcellular location">
    <subcellularLocation>
        <location evidence="2">Cell membrane</location>
        <topology evidence="2">Multi-pass membrane protein</topology>
    </subcellularLocation>
</comment>
<comment type="caution">
    <text evidence="17">The sequence shown here is derived from an EMBL/GenBank/DDBJ whole genome shotgun (WGS) entry which is preliminary data.</text>
</comment>
<evidence type="ECO:0000256" key="10">
    <source>
        <dbReference type="ARBA" id="ARBA00022840"/>
    </source>
</evidence>
<feature type="transmembrane region" description="Helical" evidence="14">
    <location>
        <begin position="7"/>
        <end position="27"/>
    </location>
</feature>
<dbReference type="GO" id="GO:0005886">
    <property type="term" value="C:plasma membrane"/>
    <property type="evidence" value="ECO:0007669"/>
    <property type="project" value="UniProtKB-SubCell"/>
</dbReference>
<dbReference type="GO" id="GO:0005524">
    <property type="term" value="F:ATP binding"/>
    <property type="evidence" value="ECO:0007669"/>
    <property type="project" value="UniProtKB-KW"/>
</dbReference>
<dbReference type="SUPFAM" id="SSF47384">
    <property type="entry name" value="Homodimeric domain of signal transducing histidine kinase"/>
    <property type="match status" value="1"/>
</dbReference>
<evidence type="ECO:0000256" key="13">
    <source>
        <dbReference type="ARBA" id="ARBA00023136"/>
    </source>
</evidence>
<dbReference type="InterPro" id="IPR004358">
    <property type="entry name" value="Sig_transdc_His_kin-like_C"/>
</dbReference>
<dbReference type="CDD" id="cd06225">
    <property type="entry name" value="HAMP"/>
    <property type="match status" value="1"/>
</dbReference>
<keyword evidence="4" id="KW-1003">Cell membrane</keyword>
<keyword evidence="13 14" id="KW-0472">Membrane</keyword>
<keyword evidence="6" id="KW-0808">Transferase</keyword>
<evidence type="ECO:0000259" key="16">
    <source>
        <dbReference type="PROSITE" id="PS50885"/>
    </source>
</evidence>
<dbReference type="PANTHER" id="PTHR45528:SF1">
    <property type="entry name" value="SENSOR HISTIDINE KINASE CPXA"/>
    <property type="match status" value="1"/>
</dbReference>
<dbReference type="InterPro" id="IPR036097">
    <property type="entry name" value="HisK_dim/P_sf"/>
</dbReference>
<dbReference type="FunFam" id="3.30.565.10:FF:000006">
    <property type="entry name" value="Sensor histidine kinase WalK"/>
    <property type="match status" value="1"/>
</dbReference>
<comment type="catalytic activity">
    <reaction evidence="1">
        <text>ATP + protein L-histidine = ADP + protein N-phospho-L-histidine.</text>
        <dbReference type="EC" id="2.7.13.3"/>
    </reaction>
</comment>
<keyword evidence="10" id="KW-0067">ATP-binding</keyword>
<evidence type="ECO:0000256" key="2">
    <source>
        <dbReference type="ARBA" id="ARBA00004651"/>
    </source>
</evidence>
<dbReference type="SUPFAM" id="SSF55874">
    <property type="entry name" value="ATPase domain of HSP90 chaperone/DNA topoisomerase II/histidine kinase"/>
    <property type="match status" value="1"/>
</dbReference>
<dbReference type="EC" id="2.7.13.3" evidence="3"/>
<dbReference type="Pfam" id="PF00512">
    <property type="entry name" value="HisKA"/>
    <property type="match status" value="1"/>
</dbReference>
<keyword evidence="9 17" id="KW-0418">Kinase</keyword>
<evidence type="ECO:0000256" key="5">
    <source>
        <dbReference type="ARBA" id="ARBA00022553"/>
    </source>
</evidence>
<evidence type="ECO:0000256" key="14">
    <source>
        <dbReference type="SAM" id="Phobius"/>
    </source>
</evidence>
<feature type="domain" description="Histidine kinase" evidence="15">
    <location>
        <begin position="259"/>
        <end position="472"/>
    </location>
</feature>
<dbReference type="SMART" id="SM00304">
    <property type="entry name" value="HAMP"/>
    <property type="match status" value="1"/>
</dbReference>
<gene>
    <name evidence="17" type="ORF">E0485_10210</name>
</gene>
<evidence type="ECO:0000313" key="17">
    <source>
        <dbReference type="EMBL" id="TCZ77838.1"/>
    </source>
</evidence>
<dbReference type="PANTHER" id="PTHR45528">
    <property type="entry name" value="SENSOR HISTIDINE KINASE CPXA"/>
    <property type="match status" value="1"/>
</dbReference>
<evidence type="ECO:0000256" key="9">
    <source>
        <dbReference type="ARBA" id="ARBA00022777"/>
    </source>
</evidence>
<dbReference type="Pfam" id="PF02518">
    <property type="entry name" value="HATPase_c"/>
    <property type="match status" value="1"/>
</dbReference>
<sequence>MKFWQKIYIFSILVFVIIFNAASIMVIERSHNRMLEQEINSALSQNMSIQSSVNAIVPILRIYDSIDYEKTVLTRIANEFVGTSKEQRLYLDIRDQKNRVVFSNTDFQMPTQREELGKLGTDEINYILRDIDERTILFTSNMADINRTSYLFTYMVDVTSLYQDRVDQYQFFVQVDVVACFLYMLIMFFVSRGLTRSIDRLGRTAQVIAQGNFSERVQLKSKDEIGMLAHNFNNMAAVVEDTITELERNNQEKQRFINNFTHELKTPLTSIIAYANFMRTTKYDEETFLDGLNVIYSEGKRLEMLSLKLMNLIVLQEDNFEMELHDLGAVIAEIKPALDMMAKEKQVTIVTECEPGELRLEKDLIKVLIFNLVDNALKASDEQQTITLRIAWHGGHYTLEVMDQGIGIAKEHQDKIFEPFYMVDKSRTRSGKGAGLGLAICQNVASVHNAVIRVTSNENQGTTVEVVFALTHPKGGIKE</sequence>
<reference evidence="17 18" key="1">
    <citation type="submission" date="2019-03" db="EMBL/GenBank/DDBJ databases">
        <authorList>
            <person name="Kim M.K.M."/>
        </authorList>
    </citation>
    <scope>NUCLEOTIDE SEQUENCE [LARGE SCALE GENOMIC DNA]</scope>
    <source>
        <strain evidence="17 18">18JY21-1</strain>
    </source>
</reference>
<dbReference type="InterPro" id="IPR003594">
    <property type="entry name" value="HATPase_dom"/>
</dbReference>
<dbReference type="Gene3D" id="6.10.340.10">
    <property type="match status" value="1"/>
</dbReference>
<dbReference type="InterPro" id="IPR005467">
    <property type="entry name" value="His_kinase_dom"/>
</dbReference>
<keyword evidence="5" id="KW-0597">Phosphoprotein</keyword>
<evidence type="ECO:0000256" key="11">
    <source>
        <dbReference type="ARBA" id="ARBA00022989"/>
    </source>
</evidence>
<dbReference type="RefSeq" id="WP_132417921.1">
    <property type="nucleotide sequence ID" value="NZ_SKFG01000008.1"/>
</dbReference>
<dbReference type="Gene3D" id="1.10.287.130">
    <property type="match status" value="1"/>
</dbReference>
<dbReference type="Gene3D" id="3.30.565.10">
    <property type="entry name" value="Histidine kinase-like ATPase, C-terminal domain"/>
    <property type="match status" value="1"/>
</dbReference>
<dbReference type="InterPro" id="IPR050398">
    <property type="entry name" value="HssS/ArlS-like"/>
</dbReference>
<dbReference type="PROSITE" id="PS50885">
    <property type="entry name" value="HAMP"/>
    <property type="match status" value="1"/>
</dbReference>
<evidence type="ECO:0000256" key="1">
    <source>
        <dbReference type="ARBA" id="ARBA00000085"/>
    </source>
</evidence>
<dbReference type="SMART" id="SM00388">
    <property type="entry name" value="HisKA"/>
    <property type="match status" value="1"/>
</dbReference>
<dbReference type="Pfam" id="PF00672">
    <property type="entry name" value="HAMP"/>
    <property type="match status" value="1"/>
</dbReference>
<dbReference type="InterPro" id="IPR036890">
    <property type="entry name" value="HATPase_C_sf"/>
</dbReference>
<accession>A0A4R4EI27</accession>